<sequence length="101" mass="11542">MYVPRATKLIFNKDEAWEKYLTHCGDSITTNQIECIEKMLACVTSKVGSKHYECENPTCEHRKVIYNSCKSKACSSCGVMLTEKWIAKQLSILPQHLNDAR</sequence>
<name>E4WLL8_PHODD</name>
<keyword evidence="2" id="KW-0614">Plasmid</keyword>
<accession>E4WLL8</accession>
<dbReference type="EMBL" id="FN597600">
    <property type="protein sequence ID" value="CBX86936.1"/>
    <property type="molecule type" value="Genomic_DNA"/>
</dbReference>
<evidence type="ECO:0000259" key="1">
    <source>
        <dbReference type="Pfam" id="PF14319"/>
    </source>
</evidence>
<organism evidence="2">
    <name type="scientific">Photobacterium damselae subsp. damselae</name>
    <name type="common">Listonella damsela</name>
    <dbReference type="NCBI Taxonomy" id="85581"/>
    <lineage>
        <taxon>Bacteria</taxon>
        <taxon>Pseudomonadati</taxon>
        <taxon>Pseudomonadota</taxon>
        <taxon>Gammaproteobacteria</taxon>
        <taxon>Vibrionales</taxon>
        <taxon>Vibrionaceae</taxon>
        <taxon>Photobacterium</taxon>
    </lineage>
</organism>
<geneLocation type="plasmid" evidence="2">
    <name>pPHDD1</name>
</geneLocation>
<dbReference type="InterPro" id="IPR026889">
    <property type="entry name" value="Zn_Tnp"/>
</dbReference>
<reference evidence="2" key="1">
    <citation type="submission" date="2009-11" db="EMBL/GenBank/DDBJ databases">
        <title>Identification of virulence genes in Photobacterium damselae subsp. damselae by Supression Subtractive hybridization: damselysin toxin is encoded on a large conjugative plasmid.</title>
        <authorList>
            <person name="Rivas A.J."/>
            <person name="Lemos M.L."/>
            <person name="Osorio C.R."/>
        </authorList>
    </citation>
    <scope>NUCLEOTIDE SEQUENCE [LARGE SCALE GENOMIC DNA]</scope>
    <source>
        <strain evidence="2">RM71</strain>
        <plasmid evidence="2">pPHDD1</plasmid>
    </source>
</reference>
<protein>
    <submittedName>
        <fullName evidence="2">Putative transposase</fullName>
    </submittedName>
</protein>
<gene>
    <name evidence="2" type="primary">orf170</name>
</gene>
<evidence type="ECO:0000313" key="2">
    <source>
        <dbReference type="EMBL" id="CBX86936.1"/>
    </source>
</evidence>
<dbReference type="AlphaFoldDB" id="E4WLL8"/>
<dbReference type="Pfam" id="PF14319">
    <property type="entry name" value="Zn_Tnp_IS91"/>
    <property type="match status" value="1"/>
</dbReference>
<feature type="domain" description="Transposase zinc-binding" evidence="1">
    <location>
        <begin position="15"/>
        <end position="91"/>
    </location>
</feature>
<proteinExistence type="predicted"/>